<dbReference type="EMBL" id="KQ001676">
    <property type="protein sequence ID" value="KJP87335.1"/>
    <property type="molecule type" value="Genomic_DNA"/>
</dbReference>
<dbReference type="Gene3D" id="3.30.1740.20">
    <property type="entry name" value="Ribosomal protein S26e"/>
    <property type="match status" value="1"/>
</dbReference>
<organism evidence="6 7">
    <name type="scientific">Plasmodium fragile</name>
    <dbReference type="NCBI Taxonomy" id="5857"/>
    <lineage>
        <taxon>Eukaryota</taxon>
        <taxon>Sar</taxon>
        <taxon>Alveolata</taxon>
        <taxon>Apicomplexa</taxon>
        <taxon>Aconoidasida</taxon>
        <taxon>Haemosporida</taxon>
        <taxon>Plasmodiidae</taxon>
        <taxon>Plasmodium</taxon>
        <taxon>Plasmodium (Plasmodium)</taxon>
    </lineage>
</organism>
<dbReference type="GO" id="GO:0003729">
    <property type="term" value="F:mRNA binding"/>
    <property type="evidence" value="ECO:0007669"/>
    <property type="project" value="TreeGrafter"/>
</dbReference>
<dbReference type="InterPro" id="IPR000892">
    <property type="entry name" value="Ribosomal_eS26"/>
</dbReference>
<dbReference type="InterPro" id="IPR038551">
    <property type="entry name" value="Ribosomal_eS26_sf"/>
</dbReference>
<dbReference type="GO" id="GO:0003735">
    <property type="term" value="F:structural constituent of ribosome"/>
    <property type="evidence" value="ECO:0007669"/>
    <property type="project" value="InterPro"/>
</dbReference>
<evidence type="ECO:0000256" key="1">
    <source>
        <dbReference type="ARBA" id="ARBA00008596"/>
    </source>
</evidence>
<dbReference type="Proteomes" id="UP000054561">
    <property type="component" value="Unassembled WGS sequence"/>
</dbReference>
<reference evidence="6 7" key="1">
    <citation type="submission" date="2014-03" db="EMBL/GenBank/DDBJ databases">
        <title>The Genome Sequence of Plasmodium fragile nilgiri.</title>
        <authorList>
            <consortium name="The Broad Institute Genomics Platform"/>
            <consortium name="The Broad Institute Genome Sequencing Center for Infectious Disease"/>
            <person name="Neafsey D."/>
            <person name="Duraisingh M."/>
            <person name="Young S.K."/>
            <person name="Zeng Q."/>
            <person name="Gargeya S."/>
            <person name="Abouelleil A."/>
            <person name="Alvarado L."/>
            <person name="Chapman S.B."/>
            <person name="Gainer-Dewar J."/>
            <person name="Goldberg J."/>
            <person name="Griggs A."/>
            <person name="Gujja S."/>
            <person name="Hansen M."/>
            <person name="Howarth C."/>
            <person name="Imamovic A."/>
            <person name="Larimer J."/>
            <person name="Pearson M."/>
            <person name="Poon T.W."/>
            <person name="Priest M."/>
            <person name="Roberts A."/>
            <person name="Saif S."/>
            <person name="Shea T."/>
            <person name="Sykes S."/>
            <person name="Wortman J."/>
            <person name="Nusbaum C."/>
            <person name="Birren B."/>
        </authorList>
    </citation>
    <scope>NUCLEOTIDE SEQUENCE [LARGE SCALE GENOMIC DNA]</scope>
    <source>
        <strain evidence="7">nilgiri</strain>
    </source>
</reference>
<dbReference type="VEuPathDB" id="PlasmoDB:AK88_03015"/>
<dbReference type="PANTHER" id="PTHR12538">
    <property type="entry name" value="40S RIBOSOMAL PROTEIN S26"/>
    <property type="match status" value="1"/>
</dbReference>
<dbReference type="AlphaFoldDB" id="A0A0D9QJU4"/>
<proteinExistence type="inferred from homology"/>
<dbReference type="OrthoDB" id="10262653at2759"/>
<evidence type="ECO:0000256" key="5">
    <source>
        <dbReference type="SAM" id="MobiDB-lite"/>
    </source>
</evidence>
<protein>
    <recommendedName>
        <fullName evidence="4">40S ribosomal protein S26</fullName>
    </recommendedName>
</protein>
<dbReference type="GO" id="GO:0022627">
    <property type="term" value="C:cytosolic small ribosomal subunit"/>
    <property type="evidence" value="ECO:0007669"/>
    <property type="project" value="TreeGrafter"/>
</dbReference>
<accession>A0A0D9QJU4</accession>
<keyword evidence="3 4" id="KW-0687">Ribonucleoprotein</keyword>
<evidence type="ECO:0000256" key="4">
    <source>
        <dbReference type="RuleBase" id="RU363128"/>
    </source>
</evidence>
<dbReference type="RefSeq" id="XP_012336061.1">
    <property type="nucleotide sequence ID" value="XM_012480638.1"/>
</dbReference>
<keyword evidence="2 4" id="KW-0689">Ribosomal protein</keyword>
<dbReference type="Pfam" id="PF01283">
    <property type="entry name" value="Ribosomal_S26e"/>
    <property type="match status" value="1"/>
</dbReference>
<name>A0A0D9QJU4_PLAFR</name>
<comment type="similarity">
    <text evidence="1 4">Belongs to the eukaryotic ribosomal protein eS26 family.</text>
</comment>
<feature type="compositionally biased region" description="Basic and acidic residues" evidence="5">
    <location>
        <begin position="138"/>
        <end position="150"/>
    </location>
</feature>
<dbReference type="PANTHER" id="PTHR12538:SF0">
    <property type="entry name" value="40S RIBOSOMAL PROTEIN S26"/>
    <property type="match status" value="1"/>
</dbReference>
<evidence type="ECO:0000256" key="2">
    <source>
        <dbReference type="ARBA" id="ARBA00022980"/>
    </source>
</evidence>
<dbReference type="GeneID" id="24268329"/>
<sequence>MLNEDTNYHEIYFSIKSPTFRVCFLEVAFSAVVNTWTKMNDKNSYFSPIKMPKKRRNGGRSKHNRGHVNPLRCSNCGRCVPKDKAIKRFNIRNIVDTSAQRDIKEASVYSTFQLPKLYIKQCYCVSCAIHSRFVRVRSREQRRVRKETSKHVNPSQL</sequence>
<feature type="region of interest" description="Disordered" evidence="5">
    <location>
        <begin position="138"/>
        <end position="157"/>
    </location>
</feature>
<dbReference type="InterPro" id="IPR047864">
    <property type="entry name" value="Ribosomal_eS26_CS"/>
</dbReference>
<evidence type="ECO:0000313" key="6">
    <source>
        <dbReference type="EMBL" id="KJP87335.1"/>
    </source>
</evidence>
<dbReference type="GO" id="GO:0006412">
    <property type="term" value="P:translation"/>
    <property type="evidence" value="ECO:0007669"/>
    <property type="project" value="InterPro"/>
</dbReference>
<dbReference type="PROSITE" id="PS00733">
    <property type="entry name" value="RIBOSOMAL_S26E"/>
    <property type="match status" value="1"/>
</dbReference>
<keyword evidence="7" id="KW-1185">Reference proteome</keyword>
<gene>
    <name evidence="6" type="ORF">AK88_03015</name>
</gene>
<evidence type="ECO:0000313" key="7">
    <source>
        <dbReference type="Proteomes" id="UP000054561"/>
    </source>
</evidence>
<dbReference type="FunFam" id="3.30.1740.20:FF:000003">
    <property type="entry name" value="40S ribosomal protein S26"/>
    <property type="match status" value="1"/>
</dbReference>
<evidence type="ECO:0000256" key="3">
    <source>
        <dbReference type="ARBA" id="ARBA00023274"/>
    </source>
</evidence>